<proteinExistence type="inferred from homology"/>
<keyword evidence="6" id="KW-0539">Nucleus</keyword>
<dbReference type="AlphaFoldDB" id="A0A9P0PB98"/>
<keyword evidence="12" id="KW-1185">Reference proteome</keyword>
<dbReference type="OrthoDB" id="2195431at2759"/>
<keyword evidence="2" id="KW-0235">DNA replication</keyword>
<reference evidence="11" key="1">
    <citation type="submission" date="2022-03" db="EMBL/GenBank/DDBJ databases">
        <authorList>
            <person name="Sayadi A."/>
        </authorList>
    </citation>
    <scope>NUCLEOTIDE SEQUENCE</scope>
</reference>
<dbReference type="SMART" id="SM00382">
    <property type="entry name" value="AAA"/>
    <property type="match status" value="1"/>
</dbReference>
<dbReference type="Pfam" id="PF00004">
    <property type="entry name" value="AAA"/>
    <property type="match status" value="1"/>
</dbReference>
<feature type="compositionally biased region" description="Acidic residues" evidence="9">
    <location>
        <begin position="16"/>
        <end position="33"/>
    </location>
</feature>
<keyword evidence="3" id="KW-0547">Nucleotide-binding</keyword>
<dbReference type="InterPro" id="IPR053016">
    <property type="entry name" value="CTF18-RFC_complex"/>
</dbReference>
<comment type="subcellular location">
    <subcellularLocation>
        <location evidence="1">Nucleus</location>
    </subcellularLocation>
</comment>
<evidence type="ECO:0000256" key="6">
    <source>
        <dbReference type="ARBA" id="ARBA00023242"/>
    </source>
</evidence>
<feature type="compositionally biased region" description="Polar residues" evidence="9">
    <location>
        <begin position="76"/>
        <end position="105"/>
    </location>
</feature>
<dbReference type="GO" id="GO:0016887">
    <property type="term" value="F:ATP hydrolysis activity"/>
    <property type="evidence" value="ECO:0007669"/>
    <property type="project" value="InterPro"/>
</dbReference>
<evidence type="ECO:0000256" key="7">
    <source>
        <dbReference type="ARBA" id="ARBA00023306"/>
    </source>
</evidence>
<evidence type="ECO:0000256" key="9">
    <source>
        <dbReference type="SAM" id="MobiDB-lite"/>
    </source>
</evidence>
<dbReference type="Gene3D" id="3.40.50.300">
    <property type="entry name" value="P-loop containing nucleotide triphosphate hydrolases"/>
    <property type="match status" value="1"/>
</dbReference>
<evidence type="ECO:0000259" key="10">
    <source>
        <dbReference type="SMART" id="SM00382"/>
    </source>
</evidence>
<dbReference type="PANTHER" id="PTHR46765">
    <property type="entry name" value="P-LOOP CONTAINING NUCLEOSIDE TRIPHOSPHATE HYDROLASES SUPERFAMILY PROTEIN"/>
    <property type="match status" value="1"/>
</dbReference>
<dbReference type="InterPro" id="IPR027417">
    <property type="entry name" value="P-loop_NTPase"/>
</dbReference>
<dbReference type="Proteomes" id="UP001152888">
    <property type="component" value="Unassembled WGS sequence"/>
</dbReference>
<comment type="similarity">
    <text evidence="8">Belongs to the activator 1 small subunits family. CTF18 subfamily.</text>
</comment>
<evidence type="ECO:0000256" key="3">
    <source>
        <dbReference type="ARBA" id="ARBA00022741"/>
    </source>
</evidence>
<dbReference type="InterPro" id="IPR003959">
    <property type="entry name" value="ATPase_AAA_core"/>
</dbReference>
<dbReference type="FunFam" id="3.40.50.300:FF:001083">
    <property type="entry name" value="Chromosome transmission fidelity factor 18"/>
    <property type="match status" value="1"/>
</dbReference>
<name>A0A9P0PB98_ACAOB</name>
<evidence type="ECO:0000256" key="2">
    <source>
        <dbReference type="ARBA" id="ARBA00022705"/>
    </source>
</evidence>
<evidence type="ECO:0000256" key="5">
    <source>
        <dbReference type="ARBA" id="ARBA00023125"/>
    </source>
</evidence>
<keyword evidence="5" id="KW-0238">DNA-binding</keyword>
<evidence type="ECO:0000313" key="11">
    <source>
        <dbReference type="EMBL" id="CAH1977978.1"/>
    </source>
</evidence>
<feature type="region of interest" description="Disordered" evidence="9">
    <location>
        <begin position="16"/>
        <end position="105"/>
    </location>
</feature>
<dbReference type="GO" id="GO:0006260">
    <property type="term" value="P:DNA replication"/>
    <property type="evidence" value="ECO:0007669"/>
    <property type="project" value="UniProtKB-KW"/>
</dbReference>
<evidence type="ECO:0000256" key="1">
    <source>
        <dbReference type="ARBA" id="ARBA00004123"/>
    </source>
</evidence>
<sequence length="494" mass="56755">MGDYPDPDEEFELMYGDELELLNEQEPDPEEVYDPPSKSRKSLDFGPSTSSQDSSLIQKQLQQKSQTSFDDEFTALESQNIQSQTVPVQSERSGDISISQVPASQEVSVESRKRTVEELFGDVDDLGDIFFDEDQPNSKRQKKDELQEDLEMIEHILLLRKLAKERHEIGLLKKKPTISSTDRDKLNISFRVPKYPFIPVTRFDSERIYVRFHSEEFEKEEMDRLVKECTFTGVMGDYFKEVWKEANNIINKNIDGPQQTSDSQSDVSIIDPVDDSKQLWVELYKPKRYIELLSDESTNRIMLRWIKLWDKVVFNRRPKIKTNKSDEKKRFFRMPELNTELDEDGRPHQKVALLCGPPGLGKTTLAHMVARHAGYNVVEINASDDRSTDAFKTALENATQMRSVVDREGRPNCLVFDEIDGAPQASIDFLVKFISGQITTKAKKGKEKKQTVLKRPIICICNDVYVPALRPLRQIAFVVNFPPISSTRKTDGNS</sequence>
<gene>
    <name evidence="11" type="ORF">ACAOBT_LOCUS12997</name>
</gene>
<comment type="caution">
    <text evidence="11">The sequence shown here is derived from an EMBL/GenBank/DDBJ whole genome shotgun (WGS) entry which is preliminary data.</text>
</comment>
<feature type="compositionally biased region" description="Low complexity" evidence="9">
    <location>
        <begin position="50"/>
        <end position="68"/>
    </location>
</feature>
<organism evidence="11 12">
    <name type="scientific">Acanthoscelides obtectus</name>
    <name type="common">Bean weevil</name>
    <name type="synonym">Bruchus obtectus</name>
    <dbReference type="NCBI Taxonomy" id="200917"/>
    <lineage>
        <taxon>Eukaryota</taxon>
        <taxon>Metazoa</taxon>
        <taxon>Ecdysozoa</taxon>
        <taxon>Arthropoda</taxon>
        <taxon>Hexapoda</taxon>
        <taxon>Insecta</taxon>
        <taxon>Pterygota</taxon>
        <taxon>Neoptera</taxon>
        <taxon>Endopterygota</taxon>
        <taxon>Coleoptera</taxon>
        <taxon>Polyphaga</taxon>
        <taxon>Cucujiformia</taxon>
        <taxon>Chrysomeloidea</taxon>
        <taxon>Chrysomelidae</taxon>
        <taxon>Bruchinae</taxon>
        <taxon>Bruchini</taxon>
        <taxon>Acanthoscelides</taxon>
    </lineage>
</organism>
<protein>
    <recommendedName>
        <fullName evidence="10">AAA+ ATPase domain-containing protein</fullName>
    </recommendedName>
</protein>
<evidence type="ECO:0000313" key="12">
    <source>
        <dbReference type="Proteomes" id="UP001152888"/>
    </source>
</evidence>
<dbReference type="GO" id="GO:0005634">
    <property type="term" value="C:nucleus"/>
    <property type="evidence" value="ECO:0007669"/>
    <property type="project" value="UniProtKB-SubCell"/>
</dbReference>
<feature type="domain" description="AAA+ ATPase" evidence="10">
    <location>
        <begin position="348"/>
        <end position="485"/>
    </location>
</feature>
<dbReference type="InterPro" id="IPR003593">
    <property type="entry name" value="AAA+_ATPase"/>
</dbReference>
<dbReference type="GO" id="GO:0005524">
    <property type="term" value="F:ATP binding"/>
    <property type="evidence" value="ECO:0007669"/>
    <property type="project" value="UniProtKB-KW"/>
</dbReference>
<dbReference type="SUPFAM" id="SSF52540">
    <property type="entry name" value="P-loop containing nucleoside triphosphate hydrolases"/>
    <property type="match status" value="1"/>
</dbReference>
<dbReference type="GO" id="GO:0003677">
    <property type="term" value="F:DNA binding"/>
    <property type="evidence" value="ECO:0007669"/>
    <property type="project" value="UniProtKB-KW"/>
</dbReference>
<keyword evidence="4" id="KW-0067">ATP-binding</keyword>
<keyword evidence="7" id="KW-0131">Cell cycle</keyword>
<accession>A0A9P0PB98</accession>
<dbReference type="CDD" id="cd00009">
    <property type="entry name" value="AAA"/>
    <property type="match status" value="1"/>
</dbReference>
<dbReference type="PANTHER" id="PTHR46765:SF1">
    <property type="entry name" value="P-LOOP CONTAINING NUCLEOSIDE TRIPHOSPHATE HYDROLASES SUPERFAMILY PROTEIN"/>
    <property type="match status" value="1"/>
</dbReference>
<dbReference type="EMBL" id="CAKOFQ010006868">
    <property type="protein sequence ID" value="CAH1977978.1"/>
    <property type="molecule type" value="Genomic_DNA"/>
</dbReference>
<evidence type="ECO:0000256" key="4">
    <source>
        <dbReference type="ARBA" id="ARBA00022840"/>
    </source>
</evidence>
<evidence type="ECO:0000256" key="8">
    <source>
        <dbReference type="ARBA" id="ARBA00043975"/>
    </source>
</evidence>